<organism evidence="2 3">
    <name type="scientific">Adlercreutzia caecimuris B7</name>
    <dbReference type="NCBI Taxonomy" id="1235794"/>
    <lineage>
        <taxon>Bacteria</taxon>
        <taxon>Bacillati</taxon>
        <taxon>Actinomycetota</taxon>
        <taxon>Coriobacteriia</taxon>
        <taxon>Eggerthellales</taxon>
        <taxon>Eggerthellaceae</taxon>
        <taxon>Adlercreutzia</taxon>
    </lineage>
</organism>
<evidence type="ECO:0000313" key="3">
    <source>
        <dbReference type="Proteomes" id="UP000014204"/>
    </source>
</evidence>
<dbReference type="GeneID" id="82189801"/>
<dbReference type="Proteomes" id="UP000014204">
    <property type="component" value="Unassembled WGS sequence"/>
</dbReference>
<reference evidence="2 3" key="1">
    <citation type="submission" date="2013-04" db="EMBL/GenBank/DDBJ databases">
        <title>The Genome Sequence of Enterorhabdus caecimuris B7.</title>
        <authorList>
            <consortium name="The Broad Institute Genomics Platform"/>
            <consortium name="The Broad Institute Genome Sequencing Center for Infectious Disease"/>
            <person name="Earl A."/>
            <person name="Xavier R."/>
            <person name="Elson C."/>
            <person name="Duck W."/>
            <person name="Walker B."/>
            <person name="Young S."/>
            <person name="Zeng Q."/>
            <person name="Gargeya S."/>
            <person name="Fitzgerald M."/>
            <person name="Haas B."/>
            <person name="Abouelleil A."/>
            <person name="Allen A.W."/>
            <person name="Alvarado L."/>
            <person name="Arachchi H.M."/>
            <person name="Berlin A.M."/>
            <person name="Chapman S.B."/>
            <person name="Gainer-Dewar J."/>
            <person name="Goldberg J."/>
            <person name="Griggs A."/>
            <person name="Gujja S."/>
            <person name="Hansen M."/>
            <person name="Howarth C."/>
            <person name="Imamovic A."/>
            <person name="Ireland A."/>
            <person name="Larimer J."/>
            <person name="McCowan C."/>
            <person name="Murphy C."/>
            <person name="Pearson M."/>
            <person name="Poon T.W."/>
            <person name="Priest M."/>
            <person name="Roberts A."/>
            <person name="Saif S."/>
            <person name="Shea T."/>
            <person name="Sisk P."/>
            <person name="Sykes S."/>
            <person name="Wortman J."/>
            <person name="Nusbaum C."/>
            <person name="Birren B."/>
        </authorList>
    </citation>
    <scope>NUCLEOTIDE SEQUENCE [LARGE SCALE GENOMIC DNA]</scope>
    <source>
        <strain evidence="2 3">B7</strain>
    </source>
</reference>
<dbReference type="Pfam" id="PF04230">
    <property type="entry name" value="PS_pyruv_trans"/>
    <property type="match status" value="1"/>
</dbReference>
<evidence type="ECO:0000259" key="1">
    <source>
        <dbReference type="Pfam" id="PF04230"/>
    </source>
</evidence>
<dbReference type="PATRIC" id="fig|1235794.3.peg.140"/>
<dbReference type="RefSeq" id="WP_016308385.1">
    <property type="nucleotide sequence ID" value="NZ_KE159646.1"/>
</dbReference>
<dbReference type="STRING" id="1235794.C811_00136"/>
<dbReference type="InterPro" id="IPR007345">
    <property type="entry name" value="Polysacch_pyruvyl_Trfase"/>
</dbReference>
<keyword evidence="3" id="KW-1185">Reference proteome</keyword>
<dbReference type="HOGENOM" id="CLU_025617_2_0_11"/>
<dbReference type="eggNOG" id="COG2327">
    <property type="taxonomic scope" value="Bacteria"/>
</dbReference>
<dbReference type="EMBL" id="ASSY01000001">
    <property type="protein sequence ID" value="EOS53832.1"/>
    <property type="molecule type" value="Genomic_DNA"/>
</dbReference>
<evidence type="ECO:0000313" key="2">
    <source>
        <dbReference type="EMBL" id="EOS53832.1"/>
    </source>
</evidence>
<name>R9LDN1_9ACTN</name>
<protein>
    <recommendedName>
        <fullName evidence="1">Polysaccharide pyruvyl transferase domain-containing protein</fullName>
    </recommendedName>
</protein>
<proteinExistence type="predicted"/>
<feature type="domain" description="Polysaccharide pyruvyl transferase" evidence="1">
    <location>
        <begin position="25"/>
        <end position="328"/>
    </location>
</feature>
<comment type="caution">
    <text evidence="2">The sequence shown here is derived from an EMBL/GenBank/DDBJ whole genome shotgun (WGS) entry which is preliminary data.</text>
</comment>
<dbReference type="OrthoDB" id="9811182at2"/>
<accession>R9LDN1</accession>
<dbReference type="AlphaFoldDB" id="R9LDN1"/>
<gene>
    <name evidence="2" type="ORF">C811_00136</name>
</gene>
<sequence length="552" mass="64301">MNIGLISINMYTKGLNFACPLHTFAFQQFLRDNGVETTIIDYKPVYYGNFDLRHPADFYERLCAHRERTGNLDRIDELRSKRDGYRALYHEREVRYDKFQKFIDEHYVKTDACYDSDLLEVRDPGFDCYICVTDVIWKKEPQKGFDRGFFLASKAMEGKKKIAYAASRGVFFAENEHDEEQFFGYLSDIDYIGVREESLKDYIEDHMDKDVSLVLDPVMLNDRSLYDDMAVKPEEGGYLFVYYVMEQAEDTLEQAAAYARAHNLKIVEATDRPIPQGKLSKYKDLDVTYRYDIGIEEWLGYFKYADVVFTNSFHASCFSILFEKEFYVGSRNGDKVTNVLKQFGLENRRFNKDTNLLDPPLAPIDYETVGAILRAKRQESSDFILNAIHNLEDAEKEPIDYRALKKRVTYPILYNTKLKKELFTWDYPEDKGVVKKLKSGSFEFVPTNAEMSNTGKSHLAENHFALKGWRFKGWNVRVKIDNRWFWLMEDGSLQLKDKKSAEDGKARALLGDGAALPFVDVGHIDVAVAEGVWEQTLSTRIKRKLRHMLKHR</sequence>